<organism evidence="5 6">
    <name type="scientific">Flavobacterium suaedae</name>
    <dbReference type="NCBI Taxonomy" id="1767027"/>
    <lineage>
        <taxon>Bacteria</taxon>
        <taxon>Pseudomonadati</taxon>
        <taxon>Bacteroidota</taxon>
        <taxon>Flavobacteriia</taxon>
        <taxon>Flavobacteriales</taxon>
        <taxon>Flavobacteriaceae</taxon>
        <taxon>Flavobacterium</taxon>
    </lineage>
</organism>
<gene>
    <name evidence="5" type="primary">yegX</name>
    <name evidence="5" type="ORF">GCM10007424_10250</name>
</gene>
<keyword evidence="4" id="KW-0812">Transmembrane</keyword>
<feature type="transmembrane region" description="Helical" evidence="4">
    <location>
        <begin position="31"/>
        <end position="50"/>
    </location>
</feature>
<evidence type="ECO:0000256" key="3">
    <source>
        <dbReference type="ARBA" id="ARBA00023295"/>
    </source>
</evidence>
<dbReference type="PANTHER" id="PTHR34135">
    <property type="entry name" value="LYSOZYME"/>
    <property type="match status" value="1"/>
</dbReference>
<evidence type="ECO:0000256" key="1">
    <source>
        <dbReference type="ARBA" id="ARBA00010646"/>
    </source>
</evidence>
<evidence type="ECO:0000313" key="5">
    <source>
        <dbReference type="EMBL" id="GGB72214.1"/>
    </source>
</evidence>
<reference evidence="6" key="1">
    <citation type="journal article" date="2019" name="Int. J. Syst. Evol. Microbiol.">
        <title>The Global Catalogue of Microorganisms (GCM) 10K type strain sequencing project: providing services to taxonomists for standard genome sequencing and annotation.</title>
        <authorList>
            <consortium name="The Broad Institute Genomics Platform"/>
            <consortium name="The Broad Institute Genome Sequencing Center for Infectious Disease"/>
            <person name="Wu L."/>
            <person name="Ma J."/>
        </authorList>
    </citation>
    <scope>NUCLEOTIDE SEQUENCE [LARGE SCALE GENOMIC DNA]</scope>
    <source>
        <strain evidence="6">CGMCC 1.15461</strain>
    </source>
</reference>
<dbReference type="Proteomes" id="UP000615760">
    <property type="component" value="Unassembled WGS sequence"/>
</dbReference>
<comment type="caution">
    <text evidence="5">The sequence shown here is derived from an EMBL/GenBank/DDBJ whole genome shotgun (WGS) entry which is preliminary data.</text>
</comment>
<keyword evidence="4" id="KW-1133">Transmembrane helix</keyword>
<dbReference type="Gene3D" id="3.20.20.80">
    <property type="entry name" value="Glycosidases"/>
    <property type="match status" value="1"/>
</dbReference>
<sequence length="292" mass="34462">MPPASKKKNITKPRVTQRKKVKKETSVWVKIKYWLIFLFVATSIVLGYTYRHGILYYLGFKPLHAETLTKEERKLADLRIYEIVGRHKDKVFGLDISEYQGKINWQDLQKAEEEFPLHFIFIRATAGNDRTDLQFKNNWRKAKANGYIRGAYHYYRPDENSLEQAERFIKTVKLQKGDLPPVLDIEKLPRDQTLESLKLGLQRWLSRVESHYGIEPIIYSGESYYTDFLKAEFSGYKLWVANYSVFGEKIKSDWHFWQFTDKAQIKGIEGNVDVNIYNGSLEELMREIISEK</sequence>
<dbReference type="GO" id="GO:0016787">
    <property type="term" value="F:hydrolase activity"/>
    <property type="evidence" value="ECO:0007669"/>
    <property type="project" value="UniProtKB-KW"/>
</dbReference>
<dbReference type="CDD" id="cd06524">
    <property type="entry name" value="GH25_YegX-like"/>
    <property type="match status" value="1"/>
</dbReference>
<keyword evidence="4" id="KW-0472">Membrane</keyword>
<proteinExistence type="inferred from homology"/>
<dbReference type="SMART" id="SM00641">
    <property type="entry name" value="Glyco_25"/>
    <property type="match status" value="1"/>
</dbReference>
<evidence type="ECO:0000256" key="4">
    <source>
        <dbReference type="SAM" id="Phobius"/>
    </source>
</evidence>
<dbReference type="RefSeq" id="WP_188620169.1">
    <property type="nucleotide sequence ID" value="NZ_BMJE01000002.1"/>
</dbReference>
<comment type="similarity">
    <text evidence="1">Belongs to the glycosyl hydrolase 25 family.</text>
</comment>
<dbReference type="InterPro" id="IPR017853">
    <property type="entry name" value="GH"/>
</dbReference>
<keyword evidence="6" id="KW-1185">Reference proteome</keyword>
<dbReference type="Pfam" id="PF01183">
    <property type="entry name" value="Glyco_hydro_25"/>
    <property type="match status" value="1"/>
</dbReference>
<accession>A0ABQ1JMP6</accession>
<evidence type="ECO:0000313" key="6">
    <source>
        <dbReference type="Proteomes" id="UP000615760"/>
    </source>
</evidence>
<name>A0ABQ1JMP6_9FLAO</name>
<keyword evidence="3" id="KW-0326">Glycosidase</keyword>
<evidence type="ECO:0000256" key="2">
    <source>
        <dbReference type="ARBA" id="ARBA00022801"/>
    </source>
</evidence>
<dbReference type="SUPFAM" id="SSF51445">
    <property type="entry name" value="(Trans)glycosidases"/>
    <property type="match status" value="1"/>
</dbReference>
<protein>
    <submittedName>
        <fullName evidence="5">Glycosyl hydrolase</fullName>
    </submittedName>
</protein>
<dbReference type="InterPro" id="IPR002053">
    <property type="entry name" value="Glyco_hydro_25"/>
</dbReference>
<dbReference type="InterPro" id="IPR018077">
    <property type="entry name" value="Glyco_hydro_fam25_subgr"/>
</dbReference>
<dbReference type="PANTHER" id="PTHR34135:SF2">
    <property type="entry name" value="LYSOZYME"/>
    <property type="match status" value="1"/>
</dbReference>
<keyword evidence="2 5" id="KW-0378">Hydrolase</keyword>
<dbReference type="EMBL" id="BMJE01000002">
    <property type="protein sequence ID" value="GGB72214.1"/>
    <property type="molecule type" value="Genomic_DNA"/>
</dbReference>
<dbReference type="PROSITE" id="PS51904">
    <property type="entry name" value="GLYCOSYL_HYDROL_F25_2"/>
    <property type="match status" value="1"/>
</dbReference>